<dbReference type="Proteomes" id="UP001303760">
    <property type="component" value="Unassembled WGS sequence"/>
</dbReference>
<proteinExistence type="predicted"/>
<feature type="chain" id="PRO_5043017841" description="F-box domain-containing protein" evidence="1">
    <location>
        <begin position="18"/>
        <end position="244"/>
    </location>
</feature>
<reference evidence="2" key="1">
    <citation type="journal article" date="2023" name="Mol. Phylogenet. Evol.">
        <title>Genome-scale phylogeny and comparative genomics of the fungal order Sordariales.</title>
        <authorList>
            <person name="Hensen N."/>
            <person name="Bonometti L."/>
            <person name="Westerberg I."/>
            <person name="Brannstrom I.O."/>
            <person name="Guillou S."/>
            <person name="Cros-Aarteil S."/>
            <person name="Calhoun S."/>
            <person name="Haridas S."/>
            <person name="Kuo A."/>
            <person name="Mondo S."/>
            <person name="Pangilinan J."/>
            <person name="Riley R."/>
            <person name="LaButti K."/>
            <person name="Andreopoulos B."/>
            <person name="Lipzen A."/>
            <person name="Chen C."/>
            <person name="Yan M."/>
            <person name="Daum C."/>
            <person name="Ng V."/>
            <person name="Clum A."/>
            <person name="Steindorff A."/>
            <person name="Ohm R.A."/>
            <person name="Martin F."/>
            <person name="Silar P."/>
            <person name="Natvig D.O."/>
            <person name="Lalanne C."/>
            <person name="Gautier V."/>
            <person name="Ament-Velasquez S.L."/>
            <person name="Kruys A."/>
            <person name="Hutchinson M.I."/>
            <person name="Powell A.J."/>
            <person name="Barry K."/>
            <person name="Miller A.N."/>
            <person name="Grigoriev I.V."/>
            <person name="Debuchy R."/>
            <person name="Gladieux P."/>
            <person name="Hiltunen Thoren M."/>
            <person name="Johannesson H."/>
        </authorList>
    </citation>
    <scope>NUCLEOTIDE SEQUENCE</scope>
    <source>
        <strain evidence="2">CBS 532.94</strain>
    </source>
</reference>
<keyword evidence="1" id="KW-0732">Signal</keyword>
<organism evidence="2 3">
    <name type="scientific">Achaetomium macrosporum</name>
    <dbReference type="NCBI Taxonomy" id="79813"/>
    <lineage>
        <taxon>Eukaryota</taxon>
        <taxon>Fungi</taxon>
        <taxon>Dikarya</taxon>
        <taxon>Ascomycota</taxon>
        <taxon>Pezizomycotina</taxon>
        <taxon>Sordariomycetes</taxon>
        <taxon>Sordariomycetidae</taxon>
        <taxon>Sordariales</taxon>
        <taxon>Chaetomiaceae</taxon>
        <taxon>Achaetomium</taxon>
    </lineage>
</organism>
<sequence length="244" mass="27235">MSPRIFCCTICGWVVLADWDPNSSETWANQFRALCTGPGGLLLTGVGLYNDPNNGVFSAPLDRNMRWSDAGYHESADIEFGVLTQPDFGGRHGFIFHDACWSLLEEASHPAPVSLQRLLEVCKSLPFTLDCRTLSWGHDFGGAAIVDNINYFPWEDRYDLRKFSKPDPVFSKNPYEVPGVDRILAEDPDQPPTLTATTPSPQKPIRDCFASLPQELCTAIAMCLPTADVLRTRLASRAFWPVFY</sequence>
<feature type="non-terminal residue" evidence="2">
    <location>
        <position position="244"/>
    </location>
</feature>
<gene>
    <name evidence="2" type="ORF">C8A03DRAFT_39743</name>
</gene>
<dbReference type="InterPro" id="IPR036047">
    <property type="entry name" value="F-box-like_dom_sf"/>
</dbReference>
<comment type="caution">
    <text evidence="2">The sequence shown here is derived from an EMBL/GenBank/DDBJ whole genome shotgun (WGS) entry which is preliminary data.</text>
</comment>
<evidence type="ECO:0008006" key="4">
    <source>
        <dbReference type="Google" id="ProtNLM"/>
    </source>
</evidence>
<dbReference type="EMBL" id="MU861075">
    <property type="protein sequence ID" value="KAK4232674.1"/>
    <property type="molecule type" value="Genomic_DNA"/>
</dbReference>
<feature type="signal peptide" evidence="1">
    <location>
        <begin position="1"/>
        <end position="17"/>
    </location>
</feature>
<accession>A0AAN7BZS8</accession>
<evidence type="ECO:0000313" key="3">
    <source>
        <dbReference type="Proteomes" id="UP001303760"/>
    </source>
</evidence>
<reference evidence="2" key="2">
    <citation type="submission" date="2023-05" db="EMBL/GenBank/DDBJ databases">
        <authorList>
            <consortium name="Lawrence Berkeley National Laboratory"/>
            <person name="Steindorff A."/>
            <person name="Hensen N."/>
            <person name="Bonometti L."/>
            <person name="Westerberg I."/>
            <person name="Brannstrom I.O."/>
            <person name="Guillou S."/>
            <person name="Cros-Aarteil S."/>
            <person name="Calhoun S."/>
            <person name="Haridas S."/>
            <person name="Kuo A."/>
            <person name="Mondo S."/>
            <person name="Pangilinan J."/>
            <person name="Riley R."/>
            <person name="Labutti K."/>
            <person name="Andreopoulos B."/>
            <person name="Lipzen A."/>
            <person name="Chen C."/>
            <person name="Yanf M."/>
            <person name="Daum C."/>
            <person name="Ng V."/>
            <person name="Clum A."/>
            <person name="Ohm R."/>
            <person name="Martin F."/>
            <person name="Silar P."/>
            <person name="Natvig D."/>
            <person name="Lalanne C."/>
            <person name="Gautier V."/>
            <person name="Ament-Velasquez S.L."/>
            <person name="Kruys A."/>
            <person name="Hutchinson M.I."/>
            <person name="Powell A.J."/>
            <person name="Barry K."/>
            <person name="Miller A.N."/>
            <person name="Grigoriev I.V."/>
            <person name="Debuchy R."/>
            <person name="Gladieux P."/>
            <person name="Thoren M.H."/>
            <person name="Johannesson H."/>
        </authorList>
    </citation>
    <scope>NUCLEOTIDE SEQUENCE</scope>
    <source>
        <strain evidence="2">CBS 532.94</strain>
    </source>
</reference>
<evidence type="ECO:0000256" key="1">
    <source>
        <dbReference type="SAM" id="SignalP"/>
    </source>
</evidence>
<dbReference type="AlphaFoldDB" id="A0AAN7BZS8"/>
<name>A0AAN7BZS8_9PEZI</name>
<keyword evidence="3" id="KW-1185">Reference proteome</keyword>
<evidence type="ECO:0000313" key="2">
    <source>
        <dbReference type="EMBL" id="KAK4232674.1"/>
    </source>
</evidence>
<protein>
    <recommendedName>
        <fullName evidence="4">F-box domain-containing protein</fullName>
    </recommendedName>
</protein>
<dbReference type="SUPFAM" id="SSF81383">
    <property type="entry name" value="F-box domain"/>
    <property type="match status" value="1"/>
</dbReference>